<name>A0A221V0T9_9FLAO</name>
<dbReference type="RefSeq" id="WP_093979554.1">
    <property type="nucleotide sequence ID" value="NZ_CP022515.1"/>
</dbReference>
<dbReference type="PROSITE" id="PS51257">
    <property type="entry name" value="PROKAR_LIPOPROTEIN"/>
    <property type="match status" value="1"/>
</dbReference>
<gene>
    <name evidence="1" type="ORF">AREALGSMS7_03819</name>
</gene>
<sequence length="232" mass="25858">MKKSLIILTLVIIGFCSCGQRINSKTGKVAIESEVQASTKNKSKQLSQNHDLDKHIYTDTLYTFSSGKGITIQNSYPKGGMIESNGTQYIDSTGKRYGFVVFWTRIINETTTPIDLNISFPADSFVIFTPPDTYLKLFLPTDTLTYDKLSSFNYGLTGLKSYLDANINKPTMLQKTINPNEEHIFYVAALSYGSGGTARAGFFLKEQDLYYRMSIAPHGYGIIPCGKIAFKN</sequence>
<evidence type="ECO:0000313" key="2">
    <source>
        <dbReference type="Proteomes" id="UP000204551"/>
    </source>
</evidence>
<accession>A0A221V0T9</accession>
<reference evidence="1 2" key="1">
    <citation type="submission" date="2017-07" db="EMBL/GenBank/DDBJ databases">
        <title>Genome Sequence of Arenibacter algicola Strain SMS7 Isolated from a culture of the Diatom Skeletonema marinoi.</title>
        <authorList>
            <person name="Topel M."/>
            <person name="Pinder M.I.M."/>
            <person name="Johansson O.N."/>
            <person name="Kourtchenko O."/>
            <person name="Godhe A."/>
            <person name="Clarke A.K."/>
        </authorList>
    </citation>
    <scope>NUCLEOTIDE SEQUENCE [LARGE SCALE GENOMIC DNA]</scope>
    <source>
        <strain evidence="1 2">SMS7</strain>
    </source>
</reference>
<proteinExistence type="predicted"/>
<dbReference type="Proteomes" id="UP000204551">
    <property type="component" value="Chromosome"/>
</dbReference>
<dbReference type="KEGG" id="aalg:AREALGSMS7_03819"/>
<dbReference type="EMBL" id="CP022515">
    <property type="protein sequence ID" value="ASO07229.1"/>
    <property type="molecule type" value="Genomic_DNA"/>
</dbReference>
<dbReference type="AlphaFoldDB" id="A0A221V0T9"/>
<protein>
    <recommendedName>
        <fullName evidence="3">Lipoprotein</fullName>
    </recommendedName>
</protein>
<evidence type="ECO:0008006" key="3">
    <source>
        <dbReference type="Google" id="ProtNLM"/>
    </source>
</evidence>
<evidence type="ECO:0000313" key="1">
    <source>
        <dbReference type="EMBL" id="ASO07229.1"/>
    </source>
</evidence>
<organism evidence="1 2">
    <name type="scientific">Arenibacter algicola</name>
    <dbReference type="NCBI Taxonomy" id="616991"/>
    <lineage>
        <taxon>Bacteria</taxon>
        <taxon>Pseudomonadati</taxon>
        <taxon>Bacteroidota</taxon>
        <taxon>Flavobacteriia</taxon>
        <taxon>Flavobacteriales</taxon>
        <taxon>Flavobacteriaceae</taxon>
        <taxon>Arenibacter</taxon>
    </lineage>
</organism>